<evidence type="ECO:0000313" key="2">
    <source>
        <dbReference type="WBParaSite" id="PS1159_v2.g18600.t1"/>
    </source>
</evidence>
<sequence>MSKNLQEITSLLPEFLPLNAKKIFEQKLKVIFHSRGADSAQKYKEKVETLIKASESDIPVIGPKVVYCLSEDSEAALKRAKNVAAILRREKVIEIPSSKLKLNSLDSPLPNQFFGQLLMELSRIDEIKDFAEVALILTELQKGPCQNQKDILTLTKMFDSESLKAFNDKGIGFPLDLSNLLIIFTCTSKEAKPYVEKLSGAIFDMKPSDSNEDLTTEEGGKVENIIDTINFEITPKLYNFQAPTEFVDEIYQLCFESALLETFKGMEPNKIAAKMQFILSSTSKFSNCHISIVSTPHFFSNPINFIQFYIFDGCFILFHEIPSTKPPLELKKTNVKYITSFPENFGKTVSNGKSLEKLFRSMLNEKCGAIQQSFSEFEEKMNESFFGAEKLKHKIAVDYCNLEVQEKLEVQHGPDNNDKITVTFRQSTYSTDLCRSAEIDAEMAEKLKLIAEETIEPLKTALLTVAQMIEDGKNFDKIREEINTSIKSFNPEIFENFGHTKFGVLTYLPKRGQNLSYFGNENAKECVIGDLGVVVFMCQ</sequence>
<protein>
    <submittedName>
        <fullName evidence="2">Uncharacterized protein</fullName>
    </submittedName>
</protein>
<evidence type="ECO:0000313" key="1">
    <source>
        <dbReference type="Proteomes" id="UP000887580"/>
    </source>
</evidence>
<accession>A0AC35FMG5</accession>
<name>A0AC35FMG5_9BILA</name>
<dbReference type="WBParaSite" id="PS1159_v2.g18600.t1">
    <property type="protein sequence ID" value="PS1159_v2.g18600.t1"/>
    <property type="gene ID" value="PS1159_v2.g18600"/>
</dbReference>
<proteinExistence type="predicted"/>
<dbReference type="Proteomes" id="UP000887580">
    <property type="component" value="Unplaced"/>
</dbReference>
<organism evidence="1 2">
    <name type="scientific">Panagrolaimus sp. PS1159</name>
    <dbReference type="NCBI Taxonomy" id="55785"/>
    <lineage>
        <taxon>Eukaryota</taxon>
        <taxon>Metazoa</taxon>
        <taxon>Ecdysozoa</taxon>
        <taxon>Nematoda</taxon>
        <taxon>Chromadorea</taxon>
        <taxon>Rhabditida</taxon>
        <taxon>Tylenchina</taxon>
        <taxon>Panagrolaimomorpha</taxon>
        <taxon>Panagrolaimoidea</taxon>
        <taxon>Panagrolaimidae</taxon>
        <taxon>Panagrolaimus</taxon>
    </lineage>
</organism>
<reference evidence="2" key="1">
    <citation type="submission" date="2022-11" db="UniProtKB">
        <authorList>
            <consortium name="WormBaseParasite"/>
        </authorList>
    </citation>
    <scope>IDENTIFICATION</scope>
</reference>